<proteinExistence type="predicted"/>
<reference evidence="3" key="1">
    <citation type="journal article" date="2014" name="Proc. Natl. Acad. Sci. U.S.A.">
        <title>Extensive sampling of basidiomycete genomes demonstrates inadequacy of the white-rot/brown-rot paradigm for wood decay fungi.</title>
        <authorList>
            <person name="Riley R."/>
            <person name="Salamov A.A."/>
            <person name="Brown D.W."/>
            <person name="Nagy L.G."/>
            <person name="Floudas D."/>
            <person name="Held B.W."/>
            <person name="Levasseur A."/>
            <person name="Lombard V."/>
            <person name="Morin E."/>
            <person name="Otillar R."/>
            <person name="Lindquist E.A."/>
            <person name="Sun H."/>
            <person name="LaButti K.M."/>
            <person name="Schmutz J."/>
            <person name="Jabbour D."/>
            <person name="Luo H."/>
            <person name="Baker S.E."/>
            <person name="Pisabarro A.G."/>
            <person name="Walton J.D."/>
            <person name="Blanchette R.A."/>
            <person name="Henrissat B."/>
            <person name="Martin F."/>
            <person name="Cullen D."/>
            <person name="Hibbett D.S."/>
            <person name="Grigoriev I.V."/>
        </authorList>
    </citation>
    <scope>NUCLEOTIDE SEQUENCE [LARGE SCALE GENOMIC DNA]</scope>
    <source>
        <strain evidence="3">CBS 339.88</strain>
    </source>
</reference>
<evidence type="ECO:0000259" key="1">
    <source>
        <dbReference type="Pfam" id="PF12937"/>
    </source>
</evidence>
<protein>
    <recommendedName>
        <fullName evidence="1">F-box domain-containing protein</fullName>
    </recommendedName>
</protein>
<dbReference type="Proteomes" id="UP000027222">
    <property type="component" value="Unassembled WGS sequence"/>
</dbReference>
<dbReference type="InterPro" id="IPR001810">
    <property type="entry name" value="F-box_dom"/>
</dbReference>
<dbReference type="OrthoDB" id="2745898at2759"/>
<evidence type="ECO:0000313" key="3">
    <source>
        <dbReference type="Proteomes" id="UP000027222"/>
    </source>
</evidence>
<organism evidence="2 3">
    <name type="scientific">Galerina marginata (strain CBS 339.88)</name>
    <dbReference type="NCBI Taxonomy" id="685588"/>
    <lineage>
        <taxon>Eukaryota</taxon>
        <taxon>Fungi</taxon>
        <taxon>Dikarya</taxon>
        <taxon>Basidiomycota</taxon>
        <taxon>Agaricomycotina</taxon>
        <taxon>Agaricomycetes</taxon>
        <taxon>Agaricomycetidae</taxon>
        <taxon>Agaricales</taxon>
        <taxon>Agaricineae</taxon>
        <taxon>Strophariaceae</taxon>
        <taxon>Galerina</taxon>
    </lineage>
</organism>
<feature type="domain" description="F-box" evidence="1">
    <location>
        <begin position="4"/>
        <end position="48"/>
    </location>
</feature>
<dbReference type="STRING" id="685588.A0A067TDF1"/>
<dbReference type="InterPro" id="IPR036047">
    <property type="entry name" value="F-box-like_dom_sf"/>
</dbReference>
<sequence length="356" mass="40241">MPLQTLPLELVQVILDNIHDEKDLCAVSLTCHDLYALATPLLYSDVTISKWDNADSQFFRFAETMLNKPHLASFVKSFSGPLKPPSSLSDAFEPLQGWLQHIVNLKTLRTTLPPTFDQYLSPDCPFVLESLHIGRYGGTEVVENFLIRQSDLFSLSIGRFRPVGSRPPSPLACPNLKVLSGNIYAAKTFFPGRRVVRFVWNYQFGESVSVPPTLLSDISEELNNLRSLSYKIADPAYPTHSMFKGALNPPSAFLRSLRFLEVQFMLPEDWIFVPTLPNLCALLVLVTHFKDVSAINQADRITELFSNCPTLQHVDVTGYMYPRPDTCFRWLRGKDEPILIPLAVAEMGRMEFLDDN</sequence>
<dbReference type="HOGENOM" id="CLU_064117_0_0_1"/>
<dbReference type="AlphaFoldDB" id="A0A067TDF1"/>
<evidence type="ECO:0000313" key="2">
    <source>
        <dbReference type="EMBL" id="KDR76978.1"/>
    </source>
</evidence>
<accession>A0A067TDF1</accession>
<gene>
    <name evidence="2" type="ORF">GALMADRAFT_423253</name>
</gene>
<dbReference type="SUPFAM" id="SSF81383">
    <property type="entry name" value="F-box domain"/>
    <property type="match status" value="1"/>
</dbReference>
<name>A0A067TDF1_GALM3</name>
<dbReference type="EMBL" id="KL142377">
    <property type="protein sequence ID" value="KDR76978.1"/>
    <property type="molecule type" value="Genomic_DNA"/>
</dbReference>
<keyword evidence="3" id="KW-1185">Reference proteome</keyword>
<dbReference type="Pfam" id="PF12937">
    <property type="entry name" value="F-box-like"/>
    <property type="match status" value="1"/>
</dbReference>